<dbReference type="Gene3D" id="3.30.460.80">
    <property type="entry name" value="NADH:ubiquinone oxidoreductase, 30kDa subunit"/>
    <property type="match status" value="1"/>
</dbReference>
<dbReference type="InterPro" id="IPR029014">
    <property type="entry name" value="NiFe-Hase_large"/>
</dbReference>
<dbReference type="EMBL" id="DSDK01000248">
    <property type="protein sequence ID" value="HDR50866.1"/>
    <property type="molecule type" value="Genomic_DNA"/>
</dbReference>
<keyword evidence="2" id="KW-0520">NAD</keyword>
<evidence type="ECO:0000256" key="2">
    <source>
        <dbReference type="ARBA" id="ARBA00023027"/>
    </source>
</evidence>
<evidence type="ECO:0000259" key="4">
    <source>
        <dbReference type="Pfam" id="PF00346"/>
    </source>
</evidence>
<evidence type="ECO:0000259" key="3">
    <source>
        <dbReference type="Pfam" id="PF00329"/>
    </source>
</evidence>
<dbReference type="InterPro" id="IPR037232">
    <property type="entry name" value="NADH_quin_OxRdtase_su_C/D-like"/>
</dbReference>
<feature type="domain" description="NADH:ubiquinone oxidoreductase 30kDa subunit" evidence="3">
    <location>
        <begin position="33"/>
        <end position="119"/>
    </location>
</feature>
<feature type="domain" description="NADH-quinone oxidoreductase subunit D" evidence="4">
    <location>
        <begin position="275"/>
        <end position="418"/>
    </location>
</feature>
<keyword evidence="1" id="KW-0560">Oxidoreductase</keyword>
<dbReference type="GO" id="GO:0048038">
    <property type="term" value="F:quinone binding"/>
    <property type="evidence" value="ECO:0007669"/>
    <property type="project" value="InterPro"/>
</dbReference>
<accession>A0A831LUL7</accession>
<dbReference type="PANTHER" id="PTHR43485:SF1">
    <property type="entry name" value="FORMATE HYDROGENLYASE SUBUNIT 5-RELATED"/>
    <property type="match status" value="1"/>
</dbReference>
<dbReference type="Pfam" id="PF00329">
    <property type="entry name" value="Complex1_30kDa"/>
    <property type="match status" value="1"/>
</dbReference>
<dbReference type="GO" id="GO:0016651">
    <property type="term" value="F:oxidoreductase activity, acting on NAD(P)H"/>
    <property type="evidence" value="ECO:0007669"/>
    <property type="project" value="InterPro"/>
</dbReference>
<dbReference type="GO" id="GO:0051287">
    <property type="term" value="F:NAD binding"/>
    <property type="evidence" value="ECO:0007669"/>
    <property type="project" value="InterPro"/>
</dbReference>
<evidence type="ECO:0000256" key="1">
    <source>
        <dbReference type="ARBA" id="ARBA00023002"/>
    </source>
</evidence>
<sequence length="507" mass="57558">MVSENKKYPVLNNNGSVGTEEIPVLDYEDFSTEVVNLLQKKENHCVTYFAYHQNNGLKFIIGIANDVSHHIFVLSHFLLESKPQKLDSLTPKINALHIFEREIHENHGVDFPGHPWLKPVRFAHNRANKNLKVNDYPFYTIESDELHEVGVGPVHAGIIEPGHFRFICNGENVLHLEIQLGWQHRGVEQTMLEKQTLIQRNMVAESIAGDTTVGHSIAFARLMESLAGLGPKTQLEVERAVALELERIAVHTADISALCTDVAYNLGANIFGILRTLIINFTQSWCGNRLGKSMIRVGGTNYPFTNETRVRLLQTLAKYENQFVELAHLTYRLPSVENRFDDIGTITEQQALQIGAVGMVARMANVLRDIRATHPSPAFEKYNYSPVVLPKGDVFSRFLLRRKEIKQSIAWLREVMDNEDFLFPSEAPKTEITLKPLRLAISLEEGWRGEICHTALTDKDGKLACYKIKDPSMHNWKALELSLRNLEISDFPINNKSYNLSYCGFDL</sequence>
<protein>
    <submittedName>
        <fullName evidence="5">NADH dehydrogenase subunit</fullName>
    </submittedName>
</protein>
<reference evidence="5" key="1">
    <citation type="journal article" date="2020" name="mSystems">
        <title>Genome- and Community-Level Interaction Insights into Carbon Utilization and Element Cycling Functions of Hydrothermarchaeota in Hydrothermal Sediment.</title>
        <authorList>
            <person name="Zhou Z."/>
            <person name="Liu Y."/>
            <person name="Xu W."/>
            <person name="Pan J."/>
            <person name="Luo Z.H."/>
            <person name="Li M."/>
        </authorList>
    </citation>
    <scope>NUCLEOTIDE SEQUENCE [LARGE SCALE GENOMIC DNA]</scope>
    <source>
        <strain evidence="5">SpSt-1217</strain>
    </source>
</reference>
<dbReference type="Pfam" id="PF00346">
    <property type="entry name" value="Complex1_49kDa"/>
    <property type="match status" value="1"/>
</dbReference>
<gene>
    <name evidence="5" type="ORF">ENN90_04495</name>
</gene>
<evidence type="ECO:0000313" key="5">
    <source>
        <dbReference type="EMBL" id="HDR50866.1"/>
    </source>
</evidence>
<dbReference type="Gene3D" id="1.10.645.10">
    <property type="entry name" value="Cytochrome-c3 Hydrogenase, chain B"/>
    <property type="match status" value="1"/>
</dbReference>
<organism evidence="5">
    <name type="scientific">Mariniphaga anaerophila</name>
    <dbReference type="NCBI Taxonomy" id="1484053"/>
    <lineage>
        <taxon>Bacteria</taxon>
        <taxon>Pseudomonadati</taxon>
        <taxon>Bacteroidota</taxon>
        <taxon>Bacteroidia</taxon>
        <taxon>Marinilabiliales</taxon>
        <taxon>Prolixibacteraceae</taxon>
        <taxon>Mariniphaga</taxon>
    </lineage>
</organism>
<name>A0A831LUL7_9BACT</name>
<dbReference type="AlphaFoldDB" id="A0A831LUL7"/>
<comment type="caution">
    <text evidence="5">The sequence shown here is derived from an EMBL/GenBank/DDBJ whole genome shotgun (WGS) entry which is preliminary data.</text>
</comment>
<dbReference type="InterPro" id="IPR001268">
    <property type="entry name" value="NADH_UbQ_OxRdtase_30kDa_su"/>
</dbReference>
<dbReference type="InterPro" id="IPR001135">
    <property type="entry name" value="NADH_Q_OxRdtase_suD"/>
</dbReference>
<dbReference type="SUPFAM" id="SSF143243">
    <property type="entry name" value="Nqo5-like"/>
    <property type="match status" value="1"/>
</dbReference>
<dbReference type="InterPro" id="IPR052197">
    <property type="entry name" value="ComplexI_49kDa-like"/>
</dbReference>
<dbReference type="GO" id="GO:0008137">
    <property type="term" value="F:NADH dehydrogenase (ubiquinone) activity"/>
    <property type="evidence" value="ECO:0007669"/>
    <property type="project" value="InterPro"/>
</dbReference>
<dbReference type="PANTHER" id="PTHR43485">
    <property type="entry name" value="HYDROGENASE-4 COMPONENT G"/>
    <property type="match status" value="1"/>
</dbReference>
<proteinExistence type="predicted"/>
<dbReference type="Proteomes" id="UP000886047">
    <property type="component" value="Unassembled WGS sequence"/>
</dbReference>
<dbReference type="SUPFAM" id="SSF56762">
    <property type="entry name" value="HydB/Nqo4-like"/>
    <property type="match status" value="1"/>
</dbReference>